<proteinExistence type="predicted"/>
<dbReference type="EMBL" id="CABFPH010000054">
    <property type="protein sequence ID" value="VUD72926.1"/>
    <property type="molecule type" value="Genomic_DNA"/>
</dbReference>
<evidence type="ECO:0000313" key="2">
    <source>
        <dbReference type="Proteomes" id="UP000410984"/>
    </source>
</evidence>
<reference evidence="1 2" key="1">
    <citation type="submission" date="2019-06" db="EMBL/GenBank/DDBJ databases">
        <authorList>
            <person name="Rodrigo-Torres L."/>
            <person name="Arahal R. D."/>
            <person name="Lucena T."/>
        </authorList>
    </citation>
    <scope>NUCLEOTIDE SEQUENCE [LARGE SCALE GENOMIC DNA]</scope>
    <source>
        <strain evidence="1 2">SB0023/3</strain>
    </source>
</reference>
<name>A0A509EEX3_9HYPH</name>
<accession>A0A509EEX3</accession>
<organism evidence="1 2">
    <name type="scientific">Methylobacterium symbioticum</name>
    <dbReference type="NCBI Taxonomy" id="2584084"/>
    <lineage>
        <taxon>Bacteria</taxon>
        <taxon>Pseudomonadati</taxon>
        <taxon>Pseudomonadota</taxon>
        <taxon>Alphaproteobacteria</taxon>
        <taxon>Hyphomicrobiales</taxon>
        <taxon>Methylobacteriaceae</taxon>
        <taxon>Methylobacterium</taxon>
    </lineage>
</organism>
<keyword evidence="2" id="KW-1185">Reference proteome</keyword>
<protein>
    <submittedName>
        <fullName evidence="1">Uncharacterized protein</fullName>
    </submittedName>
</protein>
<gene>
    <name evidence="1" type="ORF">MET9862_03533</name>
</gene>
<evidence type="ECO:0000313" key="1">
    <source>
        <dbReference type="EMBL" id="VUD72926.1"/>
    </source>
</evidence>
<sequence>MALFYFPNSQGGFYPKGFALQVNRTIRLGRGEATPRNLRMGELMALRRDANFEIANYLANLGIRDGTATVRLTGDILSVTMDILFQGPVTNGSAVIGSGSAQWQIQYDYNIDMRTATLIGGTGNIQIKFDLQIDGSQPSSVVYTSTSAFTPLR</sequence>
<dbReference type="AlphaFoldDB" id="A0A509EEX3"/>
<dbReference type="Proteomes" id="UP000410984">
    <property type="component" value="Unassembled WGS sequence"/>
</dbReference>
<dbReference type="RefSeq" id="WP_142584209.1">
    <property type="nucleotide sequence ID" value="NZ_CABFPH010000054.1"/>
</dbReference>